<gene>
    <name evidence="2" type="ORF">UFOVP227_3</name>
</gene>
<organism evidence="2">
    <name type="scientific">uncultured Caudovirales phage</name>
    <dbReference type="NCBI Taxonomy" id="2100421"/>
    <lineage>
        <taxon>Viruses</taxon>
        <taxon>Duplodnaviria</taxon>
        <taxon>Heunggongvirae</taxon>
        <taxon>Uroviricota</taxon>
        <taxon>Caudoviricetes</taxon>
        <taxon>Peduoviridae</taxon>
        <taxon>Maltschvirus</taxon>
        <taxon>Maltschvirus maltsch</taxon>
    </lineage>
</organism>
<accession>A0A6J7WM02</accession>
<dbReference type="Gene3D" id="1.10.10.10">
    <property type="entry name" value="Winged helix-like DNA-binding domain superfamily/Winged helix DNA-binding domain"/>
    <property type="match status" value="1"/>
</dbReference>
<evidence type="ECO:0000313" key="2">
    <source>
        <dbReference type="EMBL" id="CAB5218846.1"/>
    </source>
</evidence>
<dbReference type="Pfam" id="PF13730">
    <property type="entry name" value="HTH_36"/>
    <property type="match status" value="1"/>
</dbReference>
<dbReference type="SUPFAM" id="SSF46785">
    <property type="entry name" value="Winged helix' DNA-binding domain"/>
    <property type="match status" value="1"/>
</dbReference>
<dbReference type="InterPro" id="IPR036388">
    <property type="entry name" value="WH-like_DNA-bd_sf"/>
</dbReference>
<dbReference type="EMBL" id="LR798274">
    <property type="protein sequence ID" value="CAB5218846.1"/>
    <property type="molecule type" value="Genomic_DNA"/>
</dbReference>
<feature type="region of interest" description="Disordered" evidence="1">
    <location>
        <begin position="96"/>
        <end position="131"/>
    </location>
</feature>
<dbReference type="InterPro" id="IPR036390">
    <property type="entry name" value="WH_DNA-bd_sf"/>
</dbReference>
<protein>
    <submittedName>
        <fullName evidence="2">Helix-turn-helix domain containing protein</fullName>
    </submittedName>
</protein>
<feature type="compositionally biased region" description="Low complexity" evidence="1">
    <location>
        <begin position="96"/>
        <end position="106"/>
    </location>
</feature>
<reference evidence="2" key="1">
    <citation type="submission" date="2020-05" db="EMBL/GenBank/DDBJ databases">
        <authorList>
            <person name="Chiriac C."/>
            <person name="Salcher M."/>
            <person name="Ghai R."/>
            <person name="Kavagutti S V."/>
        </authorList>
    </citation>
    <scope>NUCLEOTIDE SEQUENCE</scope>
</reference>
<proteinExistence type="predicted"/>
<sequence length="182" mass="20061">MAVIRSEQYFAIIPEALLYDKQLSANAVRLYGILNRYANNQGKAWPSRKTLADQMALSVATVDRAKEELESAGWLTVEHRLSASGDHTSNVYTLYTTSSPVTRGSPTSGGTGGSTSDDLKRVNKKQSQKKGAPSYMRACPICLGRYRAGYDDGTEGLSHIYNNVTREYELCSKCDGMGEIYR</sequence>
<evidence type="ECO:0000256" key="1">
    <source>
        <dbReference type="SAM" id="MobiDB-lite"/>
    </source>
</evidence>
<name>A0A6J7WM02_9CAUD</name>